<organism evidence="3 4">
    <name type="scientific">Tanacetum coccineum</name>
    <dbReference type="NCBI Taxonomy" id="301880"/>
    <lineage>
        <taxon>Eukaryota</taxon>
        <taxon>Viridiplantae</taxon>
        <taxon>Streptophyta</taxon>
        <taxon>Embryophyta</taxon>
        <taxon>Tracheophyta</taxon>
        <taxon>Spermatophyta</taxon>
        <taxon>Magnoliopsida</taxon>
        <taxon>eudicotyledons</taxon>
        <taxon>Gunneridae</taxon>
        <taxon>Pentapetalae</taxon>
        <taxon>asterids</taxon>
        <taxon>campanulids</taxon>
        <taxon>Asterales</taxon>
        <taxon>Asteraceae</taxon>
        <taxon>Asteroideae</taxon>
        <taxon>Anthemideae</taxon>
        <taxon>Anthemidinae</taxon>
        <taxon>Tanacetum</taxon>
    </lineage>
</organism>
<evidence type="ECO:0000256" key="1">
    <source>
        <dbReference type="SAM" id="MobiDB-lite"/>
    </source>
</evidence>
<name>A0ABQ4XS70_9ASTR</name>
<protein>
    <submittedName>
        <fullName evidence="3">F-box domain-containing protein</fullName>
    </submittedName>
</protein>
<feature type="region of interest" description="Disordered" evidence="1">
    <location>
        <begin position="258"/>
        <end position="288"/>
    </location>
</feature>
<dbReference type="CDD" id="cd22157">
    <property type="entry name" value="F-box_AtFBW1-like"/>
    <property type="match status" value="1"/>
</dbReference>
<keyword evidence="4" id="KW-1185">Reference proteome</keyword>
<feature type="domain" description="F-box" evidence="2">
    <location>
        <begin position="6"/>
        <end position="44"/>
    </location>
</feature>
<feature type="region of interest" description="Disordered" evidence="1">
    <location>
        <begin position="302"/>
        <end position="387"/>
    </location>
</feature>
<reference evidence="3" key="2">
    <citation type="submission" date="2022-01" db="EMBL/GenBank/DDBJ databases">
        <authorList>
            <person name="Yamashiro T."/>
            <person name="Shiraishi A."/>
            <person name="Satake H."/>
            <person name="Nakayama K."/>
        </authorList>
    </citation>
    <scope>NUCLEOTIDE SEQUENCE</scope>
</reference>
<evidence type="ECO:0000259" key="2">
    <source>
        <dbReference type="SMART" id="SM00256"/>
    </source>
</evidence>
<dbReference type="PANTHER" id="PTHR31672">
    <property type="entry name" value="BNACNNG10540D PROTEIN"/>
    <property type="match status" value="1"/>
</dbReference>
<dbReference type="InterPro" id="IPR036047">
    <property type="entry name" value="F-box-like_dom_sf"/>
</dbReference>
<evidence type="ECO:0000313" key="4">
    <source>
        <dbReference type="Proteomes" id="UP001151760"/>
    </source>
</evidence>
<dbReference type="Pfam" id="PF00646">
    <property type="entry name" value="F-box"/>
    <property type="match status" value="1"/>
</dbReference>
<dbReference type="Proteomes" id="UP001151760">
    <property type="component" value="Unassembled WGS sequence"/>
</dbReference>
<dbReference type="Pfam" id="PF07734">
    <property type="entry name" value="FBA_1"/>
    <property type="match status" value="1"/>
</dbReference>
<gene>
    <name evidence="3" type="ORF">Tco_0682313</name>
</gene>
<reference evidence="3" key="1">
    <citation type="journal article" date="2022" name="Int. J. Mol. Sci.">
        <title>Draft Genome of Tanacetum Coccineum: Genomic Comparison of Closely Related Tanacetum-Family Plants.</title>
        <authorList>
            <person name="Yamashiro T."/>
            <person name="Shiraishi A."/>
            <person name="Nakayama K."/>
            <person name="Satake H."/>
        </authorList>
    </citation>
    <scope>NUCLEOTIDE SEQUENCE</scope>
</reference>
<accession>A0ABQ4XS70</accession>
<feature type="compositionally biased region" description="Basic and acidic residues" evidence="1">
    <location>
        <begin position="310"/>
        <end position="328"/>
    </location>
</feature>
<dbReference type="InterPro" id="IPR006527">
    <property type="entry name" value="F-box-assoc_dom_typ1"/>
</dbReference>
<sequence>MKKRGLDIHEKILLRLEVNYLIRCKSVCKSWNSLISSDRFVKSQLKRHSIEIGESRIIVSNLASSRQWECEVVSSSNGLVCICRYCTNFLVVNPSTRELKELINLPEEYAYASVSGFGYHSSIDDFKVVIGFKPLPNEDYIFKVLELKTNIWRLAVAEIPLDILDGNGILCNGAIHWLRGYYTKPVIVSFNLSKEVFKETPLPKLDVRWTLGTMKDHLYVFRPLNIQLEENEEIEIWSLVSPHGMGNDNGNCNEERVKRKRQNVISPNGDGRSVKSRRESPVYSDGGIAKKTKQSLLFHHGDCDGDGDGDGGRVERESHVFHTSDKGRAKSKSQSLLSSDSDCDGRRVKRKRREKERESLMFHSSNRGRAKSKTQRHVSSDSDDDGRRVERCWDLRTMLTI</sequence>
<proteinExistence type="predicted"/>
<dbReference type="EMBL" id="BQNB010009740">
    <property type="protein sequence ID" value="GJS67748.1"/>
    <property type="molecule type" value="Genomic_DNA"/>
</dbReference>
<feature type="compositionally biased region" description="Basic residues" evidence="1">
    <location>
        <begin position="366"/>
        <end position="376"/>
    </location>
</feature>
<dbReference type="InterPro" id="IPR001810">
    <property type="entry name" value="F-box_dom"/>
</dbReference>
<dbReference type="SUPFAM" id="SSF81383">
    <property type="entry name" value="F-box domain"/>
    <property type="match status" value="1"/>
</dbReference>
<evidence type="ECO:0000313" key="3">
    <source>
        <dbReference type="EMBL" id="GJS67748.1"/>
    </source>
</evidence>
<dbReference type="InterPro" id="IPR017451">
    <property type="entry name" value="F-box-assoc_interact_dom"/>
</dbReference>
<dbReference type="NCBIfam" id="TIGR01640">
    <property type="entry name" value="F_box_assoc_1"/>
    <property type="match status" value="1"/>
</dbReference>
<dbReference type="InterPro" id="IPR050796">
    <property type="entry name" value="SCF_F-box_component"/>
</dbReference>
<dbReference type="Gene3D" id="1.20.1280.50">
    <property type="match status" value="1"/>
</dbReference>
<dbReference type="PANTHER" id="PTHR31672:SF13">
    <property type="entry name" value="F-BOX PROTEIN CPR30-LIKE"/>
    <property type="match status" value="1"/>
</dbReference>
<dbReference type="SMART" id="SM00256">
    <property type="entry name" value="FBOX"/>
    <property type="match status" value="1"/>
</dbReference>
<comment type="caution">
    <text evidence="3">The sequence shown here is derived from an EMBL/GenBank/DDBJ whole genome shotgun (WGS) entry which is preliminary data.</text>
</comment>